<proteinExistence type="predicted"/>
<evidence type="ECO:0000313" key="1">
    <source>
        <dbReference type="EMBL" id="RXG47207.1"/>
    </source>
</evidence>
<comment type="caution">
    <text evidence="1">The sequence shown here is derived from an EMBL/GenBank/DDBJ whole genome shotgun (WGS) entry which is preliminary data.</text>
</comment>
<name>A0A444S1D1_VERDA</name>
<evidence type="ECO:0000313" key="2">
    <source>
        <dbReference type="Proteomes" id="UP000288725"/>
    </source>
</evidence>
<reference evidence="1 2" key="1">
    <citation type="submission" date="2018-12" db="EMBL/GenBank/DDBJ databases">
        <title>Genome of Verticillium dahliae isolate Getta Getta.</title>
        <authorList>
            <person name="Gardiner D.M."/>
        </authorList>
    </citation>
    <scope>NUCLEOTIDE SEQUENCE [LARGE SCALE GENOMIC DNA]</scope>
    <source>
        <strain evidence="1 2">Getta Getta</strain>
    </source>
</reference>
<dbReference type="Proteomes" id="UP000288725">
    <property type="component" value="Chromosome 4"/>
</dbReference>
<dbReference type="EMBL" id="RSDZ01000038">
    <property type="protein sequence ID" value="RXG47207.1"/>
    <property type="molecule type" value="Genomic_DNA"/>
</dbReference>
<organism evidence="1 2">
    <name type="scientific">Verticillium dahliae</name>
    <name type="common">Verticillium wilt</name>
    <dbReference type="NCBI Taxonomy" id="27337"/>
    <lineage>
        <taxon>Eukaryota</taxon>
        <taxon>Fungi</taxon>
        <taxon>Dikarya</taxon>
        <taxon>Ascomycota</taxon>
        <taxon>Pezizomycotina</taxon>
        <taxon>Sordariomycetes</taxon>
        <taxon>Hypocreomycetidae</taxon>
        <taxon>Glomerellales</taxon>
        <taxon>Plectosphaerellaceae</taxon>
        <taxon>Verticillium</taxon>
    </lineage>
</organism>
<dbReference type="AlphaFoldDB" id="A0A444S1D1"/>
<accession>A0A444S1D1</accession>
<sequence length="69" mass="7794">MNSLVNNLTTTVQRKGTPRRHLFNGTICSQNLSIHHTTQRSTVLLRHKMGRLVQSLLKISDDITNVLNA</sequence>
<gene>
    <name evidence="1" type="ORF">VDGE_30444</name>
</gene>
<protein>
    <submittedName>
        <fullName evidence="1">Uncharacterized protein</fullName>
    </submittedName>
</protein>